<organism evidence="1 2">
    <name type="scientific">Sulfuricurvum kujiense (strain ATCC BAA-921 / DSM 16994 / JCM 11577 / YK-1)</name>
    <dbReference type="NCBI Taxonomy" id="709032"/>
    <lineage>
        <taxon>Bacteria</taxon>
        <taxon>Pseudomonadati</taxon>
        <taxon>Campylobacterota</taxon>
        <taxon>Epsilonproteobacteria</taxon>
        <taxon>Campylobacterales</taxon>
        <taxon>Sulfurimonadaceae</taxon>
        <taxon>Sulfuricurvum</taxon>
    </lineage>
</organism>
<dbReference type="OrthoDB" id="9760225at2"/>
<dbReference type="InterPro" id="IPR020889">
    <property type="entry name" value="LipoPS_assembly_LptD"/>
</dbReference>
<name>E4TZ03_SULKY</name>
<dbReference type="KEGG" id="sku:Sulku_0335"/>
<dbReference type="RefSeq" id="WP_013459199.1">
    <property type="nucleotide sequence ID" value="NC_014762.1"/>
</dbReference>
<dbReference type="PANTHER" id="PTHR30189:SF1">
    <property type="entry name" value="LPS-ASSEMBLY PROTEIN LPTD"/>
    <property type="match status" value="1"/>
</dbReference>
<reference evidence="1 2" key="1">
    <citation type="journal article" date="2012" name="Stand. Genomic Sci.">
        <title>Complete genome sequence of the sulfur compounds oxidizing chemolithoautotroph Sulfuricurvum kujiense type strain (YK-1(T)).</title>
        <authorList>
            <person name="Han C."/>
            <person name="Kotsyurbenko O."/>
            <person name="Chertkov O."/>
            <person name="Held B."/>
            <person name="Lapidus A."/>
            <person name="Nolan M."/>
            <person name="Lucas S."/>
            <person name="Hammon N."/>
            <person name="Deshpande S."/>
            <person name="Cheng J.F."/>
            <person name="Tapia R."/>
            <person name="Goodwin L.A."/>
            <person name="Pitluck S."/>
            <person name="Liolios K."/>
            <person name="Pagani I."/>
            <person name="Ivanova N."/>
            <person name="Mavromatis K."/>
            <person name="Mikhailova N."/>
            <person name="Pati A."/>
            <person name="Chen A."/>
            <person name="Palaniappan K."/>
            <person name="Land M."/>
            <person name="Hauser L."/>
            <person name="Chang Y.J."/>
            <person name="Jeffries C.D."/>
            <person name="Brambilla E.M."/>
            <person name="Rohde M."/>
            <person name="Spring S."/>
            <person name="Sikorski J."/>
            <person name="Goker M."/>
            <person name="Woyke T."/>
            <person name="Bristow J."/>
            <person name="Eisen J.A."/>
            <person name="Markowitz V."/>
            <person name="Hugenholtz P."/>
            <person name="Kyrpides N.C."/>
            <person name="Klenk H.P."/>
            <person name="Detter J.C."/>
        </authorList>
    </citation>
    <scope>NUCLEOTIDE SEQUENCE [LARGE SCALE GENOMIC DNA]</scope>
    <source>
        <strain evidence="2">ATCC BAA-921 / DSM 16994 / JCM 11577 / YK-1</strain>
    </source>
</reference>
<evidence type="ECO:0000313" key="1">
    <source>
        <dbReference type="EMBL" id="ADR33002.1"/>
    </source>
</evidence>
<dbReference type="Proteomes" id="UP000008721">
    <property type="component" value="Chromosome"/>
</dbReference>
<dbReference type="EMBL" id="CP002355">
    <property type="protein sequence ID" value="ADR33002.1"/>
    <property type="molecule type" value="Genomic_DNA"/>
</dbReference>
<dbReference type="GO" id="GO:0009279">
    <property type="term" value="C:cell outer membrane"/>
    <property type="evidence" value="ECO:0007669"/>
    <property type="project" value="InterPro"/>
</dbReference>
<sequence>MHKFYWISLIASTALLGNERVELFGTNMDSNGSVATAQGNPIALYQDQIMSADKVTYDRNTSIMEAKGSVNVFKDGQHVMSEYSRINFLDETRYSVPYFAIDQSTGLWVSTSEAQACKNLIDLSSGAISGCDSSDPLWKIRFSSADYDTDKMWVNLYNPRLEIGDISVFYLPYFGYPTDSTRRSGLLIPTFGWSSSEGFYYQQPIYFAPQNWWDLELRPQIRTARGSGLYTDFRFVDTPSSQGSIRMGYFKEQSRYAIENDLAHAKHYGYDVKYRHSAPLREWFDSTLEGESGIYIDGSWMNDVDYLNLQQSDETRNITANQVMSRINGYYSSEDNYFGAYFKHYQYLNSASNGTTIQTLPTLQYHRYLESFLDNYLLISADAAATHYYRPNGKRAVEGNFNIPATLQTSILDDYIDISYTANASAKVIGFYANERNGESGSTYEQGKYAQLDHTLSIGSTLVKSYDNNITHVFNPLVSYTAAGSRYYSGYYETYRNSCNMSESYAGYPCEFYNLSAPSDTLSLGINNYLFENGKQLLVDRLSQNFRYDDQRSYYGELQNELELEIAGAISYYNQTAYNYDRDRITKEQNTIRYNDGVFLAGISHYYTDQLRNDTPVYASYWTADAAYQYSRNYRFFGQVAYDYREALLKRSEVGLLYSQRCFDFGVRYVQNRRPILTNTNGSDSINDSYIFITVVLKPIGGSEFNYKLTDN</sequence>
<dbReference type="InterPro" id="IPR050218">
    <property type="entry name" value="LptD"/>
</dbReference>
<dbReference type="PANTHER" id="PTHR30189">
    <property type="entry name" value="LPS-ASSEMBLY PROTEIN"/>
    <property type="match status" value="1"/>
</dbReference>
<dbReference type="GO" id="GO:1990351">
    <property type="term" value="C:transporter complex"/>
    <property type="evidence" value="ECO:0007669"/>
    <property type="project" value="TreeGrafter"/>
</dbReference>
<evidence type="ECO:0000313" key="2">
    <source>
        <dbReference type="Proteomes" id="UP000008721"/>
    </source>
</evidence>
<keyword evidence="2" id="KW-1185">Reference proteome</keyword>
<dbReference type="HAMAP" id="MF_01411">
    <property type="entry name" value="LPS_assembly_LptD"/>
    <property type="match status" value="1"/>
</dbReference>
<protein>
    <submittedName>
        <fullName evidence="1">Organic solvent tolerance protein</fullName>
    </submittedName>
</protein>
<dbReference type="AlphaFoldDB" id="E4TZ03"/>
<dbReference type="HOGENOM" id="CLU_014172_0_0_7"/>
<proteinExistence type="inferred from homology"/>
<gene>
    <name evidence="1" type="ordered locus">Sulku_0335</name>
</gene>
<accession>E4TZ03</accession>
<dbReference type="eggNOG" id="COG1452">
    <property type="taxonomic scope" value="Bacteria"/>
</dbReference>
<dbReference type="GO" id="GO:0043165">
    <property type="term" value="P:Gram-negative-bacterium-type cell outer membrane assembly"/>
    <property type="evidence" value="ECO:0007669"/>
    <property type="project" value="InterPro"/>
</dbReference>
<dbReference type="STRING" id="709032.Sulku_0335"/>
<dbReference type="GO" id="GO:0015920">
    <property type="term" value="P:lipopolysaccharide transport"/>
    <property type="evidence" value="ECO:0007669"/>
    <property type="project" value="InterPro"/>
</dbReference>